<dbReference type="EMBL" id="CAJNOQ010001254">
    <property type="protein sequence ID" value="CAF0880909.1"/>
    <property type="molecule type" value="Genomic_DNA"/>
</dbReference>
<dbReference type="Proteomes" id="UP000681722">
    <property type="component" value="Unassembled WGS sequence"/>
</dbReference>
<feature type="transmembrane region" description="Helical" evidence="1">
    <location>
        <begin position="69"/>
        <end position="94"/>
    </location>
</feature>
<reference evidence="2" key="1">
    <citation type="submission" date="2021-02" db="EMBL/GenBank/DDBJ databases">
        <authorList>
            <person name="Nowell W R."/>
        </authorList>
    </citation>
    <scope>NUCLEOTIDE SEQUENCE</scope>
</reference>
<evidence type="ECO:0000313" key="2">
    <source>
        <dbReference type="EMBL" id="CAF0880909.1"/>
    </source>
</evidence>
<dbReference type="AlphaFoldDB" id="A0A813Y9A1"/>
<evidence type="ECO:0000313" key="3">
    <source>
        <dbReference type="EMBL" id="CAF3667108.1"/>
    </source>
</evidence>
<evidence type="ECO:0000313" key="4">
    <source>
        <dbReference type="Proteomes" id="UP000663829"/>
    </source>
</evidence>
<keyword evidence="1" id="KW-0812">Transmembrane</keyword>
<feature type="transmembrane region" description="Helical" evidence="1">
    <location>
        <begin position="121"/>
        <end position="149"/>
    </location>
</feature>
<feature type="transmembrane region" description="Helical" evidence="1">
    <location>
        <begin position="37"/>
        <end position="60"/>
    </location>
</feature>
<accession>A0A813Y9A1</accession>
<protein>
    <submittedName>
        <fullName evidence="2">Uncharacterized protein</fullName>
    </submittedName>
</protein>
<keyword evidence="1" id="KW-0472">Membrane</keyword>
<comment type="caution">
    <text evidence="2">The sequence shown here is derived from an EMBL/GenBank/DDBJ whole genome shotgun (WGS) entry which is preliminary data.</text>
</comment>
<keyword evidence="4" id="KW-1185">Reference proteome</keyword>
<proteinExistence type="predicted"/>
<sequence>MVCFNDKSQLPTRLFLTTYYIGVLIGVLLIFCDDKTTVIQIIFDVYTGIFIGLVVCALWYDQMEGRSMVLLMSIVSISLFTLITIVMFLTYIILYSTSGQLAIMGKFGFGSMLDDKNGNNFFIFTGIFTGILTLQFCATLAAFHLYNAVRKQSSILIKKEDI</sequence>
<dbReference type="Proteomes" id="UP000663829">
    <property type="component" value="Unassembled WGS sequence"/>
</dbReference>
<keyword evidence="1" id="KW-1133">Transmembrane helix</keyword>
<organism evidence="2 4">
    <name type="scientific">Didymodactylos carnosus</name>
    <dbReference type="NCBI Taxonomy" id="1234261"/>
    <lineage>
        <taxon>Eukaryota</taxon>
        <taxon>Metazoa</taxon>
        <taxon>Spiralia</taxon>
        <taxon>Gnathifera</taxon>
        <taxon>Rotifera</taxon>
        <taxon>Eurotatoria</taxon>
        <taxon>Bdelloidea</taxon>
        <taxon>Philodinida</taxon>
        <taxon>Philodinidae</taxon>
        <taxon>Didymodactylos</taxon>
    </lineage>
</organism>
<evidence type="ECO:0000256" key="1">
    <source>
        <dbReference type="SAM" id="Phobius"/>
    </source>
</evidence>
<gene>
    <name evidence="2" type="ORF">GPM918_LOCUS7605</name>
    <name evidence="3" type="ORF">SRO942_LOCUS7605</name>
</gene>
<dbReference type="EMBL" id="CAJOBC010001254">
    <property type="protein sequence ID" value="CAF3667108.1"/>
    <property type="molecule type" value="Genomic_DNA"/>
</dbReference>
<name>A0A813Y9A1_9BILA</name>
<feature type="transmembrane region" description="Helical" evidence="1">
    <location>
        <begin position="12"/>
        <end position="31"/>
    </location>
</feature>